<comment type="caution">
    <text evidence="10">The sequence shown here is derived from an EMBL/GenBank/DDBJ whole genome shotgun (WGS) entry which is preliminary data.</text>
</comment>
<dbReference type="PANTHER" id="PTHR22594:SF5">
    <property type="entry name" value="ASPARTATE--TRNA LIGASE, MITOCHONDRIAL"/>
    <property type="match status" value="1"/>
</dbReference>
<evidence type="ECO:0000259" key="9">
    <source>
        <dbReference type="PROSITE" id="PS50862"/>
    </source>
</evidence>
<feature type="binding site" evidence="8">
    <location>
        <begin position="516"/>
        <end position="519"/>
    </location>
    <ligand>
        <name>ATP</name>
        <dbReference type="ChEBI" id="CHEBI:30616"/>
    </ligand>
</feature>
<dbReference type="HAMAP" id="MF_00044">
    <property type="entry name" value="Asp_tRNA_synth_type1"/>
    <property type="match status" value="1"/>
</dbReference>
<dbReference type="GO" id="GO:0003676">
    <property type="term" value="F:nucleic acid binding"/>
    <property type="evidence" value="ECO:0007669"/>
    <property type="project" value="InterPro"/>
</dbReference>
<dbReference type="Pfam" id="PF01336">
    <property type="entry name" value="tRNA_anti-codon"/>
    <property type="match status" value="1"/>
</dbReference>
<dbReference type="Gene3D" id="3.30.1360.30">
    <property type="entry name" value="GAD-like domain"/>
    <property type="match status" value="1"/>
</dbReference>
<dbReference type="EC" id="6.1.1.12" evidence="8"/>
<evidence type="ECO:0000256" key="4">
    <source>
        <dbReference type="ARBA" id="ARBA00022741"/>
    </source>
</evidence>
<evidence type="ECO:0000256" key="5">
    <source>
        <dbReference type="ARBA" id="ARBA00022840"/>
    </source>
</evidence>
<evidence type="ECO:0000256" key="8">
    <source>
        <dbReference type="HAMAP-Rule" id="MF_00044"/>
    </source>
</evidence>
<dbReference type="InterPro" id="IPR006195">
    <property type="entry name" value="aa-tRNA-synth_II"/>
</dbReference>
<feature type="binding site" evidence="8">
    <location>
        <position position="464"/>
    </location>
    <ligand>
        <name>ATP</name>
        <dbReference type="ChEBI" id="CHEBI:30616"/>
    </ligand>
</feature>
<dbReference type="NCBIfam" id="NF001750">
    <property type="entry name" value="PRK00476.1"/>
    <property type="match status" value="1"/>
</dbReference>
<dbReference type="SUPFAM" id="SSF50249">
    <property type="entry name" value="Nucleic acid-binding proteins"/>
    <property type="match status" value="1"/>
</dbReference>
<feature type="binding site" evidence="8">
    <location>
        <position position="430"/>
    </location>
    <ligand>
        <name>L-aspartate</name>
        <dbReference type="ChEBI" id="CHEBI:29991"/>
    </ligand>
</feature>
<dbReference type="InterPro" id="IPR047089">
    <property type="entry name" value="Asp-tRNA-ligase_1_N"/>
</dbReference>
<dbReference type="InterPro" id="IPR012340">
    <property type="entry name" value="NA-bd_OB-fold"/>
</dbReference>
<dbReference type="Proteomes" id="UP000295518">
    <property type="component" value="Unassembled WGS sequence"/>
</dbReference>
<feature type="domain" description="Aminoacyl-transfer RNA synthetases class-II family profile" evidence="9">
    <location>
        <begin position="131"/>
        <end position="537"/>
    </location>
</feature>
<evidence type="ECO:0000256" key="2">
    <source>
        <dbReference type="ARBA" id="ARBA00011738"/>
    </source>
</evidence>
<comment type="similarity">
    <text evidence="1 8">Belongs to the class-II aminoacyl-tRNA synthetase family. Type 1 subfamily.</text>
</comment>
<keyword evidence="4 8" id="KW-0547">Nucleotide-binding</keyword>
<accession>A0A4R6IEY9</accession>
<dbReference type="InterPro" id="IPR004364">
    <property type="entry name" value="Aa-tRNA-synt_II"/>
</dbReference>
<feature type="binding site" evidence="8">
    <location>
        <position position="164"/>
    </location>
    <ligand>
        <name>L-aspartate</name>
        <dbReference type="ChEBI" id="CHEBI:29991"/>
    </ligand>
</feature>
<dbReference type="CDD" id="cd04317">
    <property type="entry name" value="EcAspRS_like_N"/>
    <property type="match status" value="1"/>
</dbReference>
<dbReference type="AlphaFoldDB" id="A0A4R6IEY9"/>
<keyword evidence="7 8" id="KW-0030">Aminoacyl-tRNA synthetase</keyword>
<dbReference type="InterPro" id="IPR004115">
    <property type="entry name" value="GAD-like_sf"/>
</dbReference>
<gene>
    <name evidence="8" type="primary">aspS</name>
    <name evidence="10" type="ORF">EI74_0390</name>
</gene>
<dbReference type="InterPro" id="IPR002312">
    <property type="entry name" value="Asp/Asn-tRNA-synth_IIb"/>
</dbReference>
<dbReference type="InterPro" id="IPR045864">
    <property type="entry name" value="aa-tRNA-synth_II/BPL/LPL"/>
</dbReference>
<comment type="subunit">
    <text evidence="2 8">Homodimer.</text>
</comment>
<keyword evidence="5 8" id="KW-0067">ATP-binding</keyword>
<dbReference type="RefSeq" id="WP_243720094.1">
    <property type="nucleotide sequence ID" value="NZ_NNCE01000002.1"/>
</dbReference>
<dbReference type="PRINTS" id="PR01042">
    <property type="entry name" value="TRNASYNTHASP"/>
</dbReference>
<dbReference type="InterPro" id="IPR004365">
    <property type="entry name" value="NA-bd_OB_tRNA"/>
</dbReference>
<comment type="caution">
    <text evidence="8">Lacks conserved residue(s) required for the propagation of feature annotation.</text>
</comment>
<keyword evidence="11" id="KW-1185">Reference proteome</keyword>
<dbReference type="GO" id="GO:0004815">
    <property type="term" value="F:aspartate-tRNA ligase activity"/>
    <property type="evidence" value="ECO:0007669"/>
    <property type="project" value="UniProtKB-UniRule"/>
</dbReference>
<feature type="binding site" evidence="8">
    <location>
        <position position="471"/>
    </location>
    <ligand>
        <name>L-aspartate</name>
        <dbReference type="ChEBI" id="CHEBI:29991"/>
    </ligand>
</feature>
<feature type="binding site" evidence="8">
    <location>
        <position position="209"/>
    </location>
    <ligand>
        <name>L-aspartate</name>
        <dbReference type="ChEBI" id="CHEBI:29991"/>
    </ligand>
</feature>
<dbReference type="InterPro" id="IPR004524">
    <property type="entry name" value="Asp-tRNA-ligase_1"/>
</dbReference>
<proteinExistence type="inferred from homology"/>
<dbReference type="PANTHER" id="PTHR22594">
    <property type="entry name" value="ASPARTYL/LYSYL-TRNA SYNTHETASE"/>
    <property type="match status" value="1"/>
</dbReference>
<reference evidence="10 11" key="1">
    <citation type="submission" date="2019-03" db="EMBL/GenBank/DDBJ databases">
        <title>Genomic Encyclopedia of Archaeal and Bacterial Type Strains, Phase II (KMG-II): from individual species to whole genera.</title>
        <authorList>
            <person name="Goeker M."/>
        </authorList>
    </citation>
    <scope>NUCLEOTIDE SEQUENCE [LARGE SCALE GENOMIC DNA]</scope>
    <source>
        <strain evidence="10 11">ATCC 700618</strain>
    </source>
</reference>
<comment type="subcellular location">
    <subcellularLocation>
        <location evidence="8">Cytoplasm</location>
    </subcellularLocation>
</comment>
<dbReference type="PROSITE" id="PS50862">
    <property type="entry name" value="AA_TRNA_LIGASE_II"/>
    <property type="match status" value="1"/>
</dbReference>
<comment type="function">
    <text evidence="8">Catalyzes the attachment of L-aspartate to tRNA(Asp) in a two-step reaction: L-aspartate is first activated by ATP to form Asp-AMP and then transferred to the acceptor end of tRNA(Asp).</text>
</comment>
<keyword evidence="6 8" id="KW-0648">Protein biosynthesis</keyword>
<organism evidence="10 11">
    <name type="scientific">Mycoplasma testudineum</name>
    <dbReference type="NCBI Taxonomy" id="244584"/>
    <lineage>
        <taxon>Bacteria</taxon>
        <taxon>Bacillati</taxon>
        <taxon>Mycoplasmatota</taxon>
        <taxon>Mollicutes</taxon>
        <taxon>Mycoplasmataceae</taxon>
        <taxon>Mycoplasma</taxon>
    </lineage>
</organism>
<protein>
    <recommendedName>
        <fullName evidence="8">Aspartate--tRNA ligase</fullName>
        <ecNumber evidence="8">6.1.1.12</ecNumber>
    </recommendedName>
    <alternativeName>
        <fullName evidence="8">Aspartyl-tRNA synthetase</fullName>
        <shortName evidence="8">AspRS</shortName>
    </alternativeName>
</protein>
<evidence type="ECO:0000256" key="1">
    <source>
        <dbReference type="ARBA" id="ARBA00006303"/>
    </source>
</evidence>
<name>A0A4R6IEY9_9MOLU</name>
<dbReference type="Gene3D" id="3.30.930.10">
    <property type="entry name" value="Bira Bifunctional Protein, Domain 2"/>
    <property type="match status" value="1"/>
</dbReference>
<dbReference type="SUPFAM" id="SSF55681">
    <property type="entry name" value="Class II aaRS and biotin synthetases"/>
    <property type="match status" value="1"/>
</dbReference>
<keyword evidence="3 8" id="KW-0436">Ligase</keyword>
<evidence type="ECO:0000313" key="11">
    <source>
        <dbReference type="Proteomes" id="UP000295518"/>
    </source>
</evidence>
<feature type="binding site" evidence="8">
    <location>
        <begin position="209"/>
        <end position="211"/>
    </location>
    <ligand>
        <name>ATP</name>
        <dbReference type="ChEBI" id="CHEBI:30616"/>
    </ligand>
</feature>
<keyword evidence="8" id="KW-0963">Cytoplasm</keyword>
<evidence type="ECO:0000256" key="6">
    <source>
        <dbReference type="ARBA" id="ARBA00022917"/>
    </source>
</evidence>
<evidence type="ECO:0000256" key="7">
    <source>
        <dbReference type="ARBA" id="ARBA00023146"/>
    </source>
</evidence>
<sequence>MKELNNGQINETLIDKKITVYGWAQTVRNFGKLTFVDLRDQSGIIQVVFNDLEIKIKPESVLKITGVLQKRKTSNDQIPTGKWEINGSEIQVINESDDLPIQINDEDNSKEDIRLKYRYLDLRKPSMHQKLTLRSKFFSALRRSLDSHGFLEIETPLLSKSTPEGARDFLVPTRKKGHFFSLPQSPQLYKQLLMNSGFEKYYQFAKVFRDEDSRKDRQPEFTQLDMEVSFKNPEYIKTLIEKIFKESFEAICHPIKIPFKRMDYDYAIENYGVDKPDLRFEYKIEDISDFFKNSKFDIIASKKTINGIFFDKEIDNTVFNFLEQVVQKNKGKILFYFNYKNKELTKSNFAKKDLSTVENLILKSSFESGSVLVVADDVYHYVKQALGAVRVELNNIFKLVKDENELNFCWIENWPLFEYNYESNTYGPMHHAFTMYDSNTLVNNKIDMEKTKALAYDLVLNGFEIGGGSQRIHDPKIQNLIFESIGLAEQQIQNQFGFFINSFKYGLPPHGGIAFGVDRIMMIITKSNSIRDVIAFPKNAKGDDLLSESPSTVTLEQLDELNLKIVEK</sequence>
<dbReference type="SUPFAM" id="SSF55261">
    <property type="entry name" value="GAD domain-like"/>
    <property type="match status" value="1"/>
</dbReference>
<dbReference type="EMBL" id="SNWN01000010">
    <property type="protein sequence ID" value="TDO20554.1"/>
    <property type="molecule type" value="Genomic_DNA"/>
</dbReference>
<dbReference type="Gene3D" id="2.40.50.140">
    <property type="entry name" value="Nucleic acid-binding proteins"/>
    <property type="match status" value="1"/>
</dbReference>
<comment type="catalytic activity">
    <reaction evidence="8">
        <text>tRNA(Asp) + L-aspartate + ATP = L-aspartyl-tRNA(Asp) + AMP + diphosphate</text>
        <dbReference type="Rhea" id="RHEA:19649"/>
        <dbReference type="Rhea" id="RHEA-COMP:9660"/>
        <dbReference type="Rhea" id="RHEA-COMP:9678"/>
        <dbReference type="ChEBI" id="CHEBI:29991"/>
        <dbReference type="ChEBI" id="CHEBI:30616"/>
        <dbReference type="ChEBI" id="CHEBI:33019"/>
        <dbReference type="ChEBI" id="CHEBI:78442"/>
        <dbReference type="ChEBI" id="CHEBI:78516"/>
        <dbReference type="ChEBI" id="CHEBI:456215"/>
        <dbReference type="EC" id="6.1.1.12"/>
    </reaction>
</comment>
<evidence type="ECO:0000256" key="3">
    <source>
        <dbReference type="ARBA" id="ARBA00022598"/>
    </source>
</evidence>
<dbReference type="GO" id="GO:0005524">
    <property type="term" value="F:ATP binding"/>
    <property type="evidence" value="ECO:0007669"/>
    <property type="project" value="UniProtKB-UniRule"/>
</dbReference>
<dbReference type="GO" id="GO:0005737">
    <property type="term" value="C:cytoplasm"/>
    <property type="evidence" value="ECO:0007669"/>
    <property type="project" value="UniProtKB-SubCell"/>
</dbReference>
<evidence type="ECO:0000313" key="10">
    <source>
        <dbReference type="EMBL" id="TDO20554.1"/>
    </source>
</evidence>
<dbReference type="Pfam" id="PF00152">
    <property type="entry name" value="tRNA-synt_2"/>
    <property type="match status" value="1"/>
</dbReference>
<dbReference type="NCBIfam" id="TIGR00459">
    <property type="entry name" value="aspS_bact"/>
    <property type="match status" value="1"/>
</dbReference>
<feature type="region of interest" description="Aspartate" evidence="8">
    <location>
        <begin position="187"/>
        <end position="190"/>
    </location>
</feature>
<dbReference type="GO" id="GO:0006422">
    <property type="term" value="P:aspartyl-tRNA aminoacylation"/>
    <property type="evidence" value="ECO:0007669"/>
    <property type="project" value="UniProtKB-UniRule"/>
</dbReference>
<feature type="binding site" evidence="8">
    <location>
        <position position="218"/>
    </location>
    <ligand>
        <name>ATP</name>
        <dbReference type="ChEBI" id="CHEBI:30616"/>
    </ligand>
</feature>